<dbReference type="GO" id="GO:0051301">
    <property type="term" value="P:cell division"/>
    <property type="evidence" value="ECO:0007669"/>
    <property type="project" value="UniProtKB-KW"/>
</dbReference>
<gene>
    <name evidence="3 4" type="primary">scpA</name>
    <name evidence="4" type="ORF">NCTC13307_01611</name>
</gene>
<dbReference type="GO" id="GO:0005737">
    <property type="term" value="C:cytoplasm"/>
    <property type="evidence" value="ECO:0007669"/>
    <property type="project" value="UniProtKB-SubCell"/>
</dbReference>
<comment type="subunit">
    <text evidence="3">Component of a cohesin-like complex composed of ScpA, ScpB and the Smc homodimer, in which ScpA and ScpB bind to the head domain of Smc. The presence of the three proteins is required for the association of the complex with DNA.</text>
</comment>
<dbReference type="GO" id="GO:0006260">
    <property type="term" value="P:DNA replication"/>
    <property type="evidence" value="ECO:0007669"/>
    <property type="project" value="UniProtKB-UniRule"/>
</dbReference>
<accession>A0A381I8S8</accession>
<dbReference type="InterPro" id="IPR003768">
    <property type="entry name" value="ScpA"/>
</dbReference>
<comment type="subcellular location">
    <subcellularLocation>
        <location evidence="3">Cytoplasm</location>
    </subcellularLocation>
    <text evidence="3">Associated with two foci at the outer edges of the nucleoid region in young cells, and at four foci within both cell halves in older cells.</text>
</comment>
<keyword evidence="3" id="KW-0131">Cell cycle</keyword>
<evidence type="ECO:0000313" key="4">
    <source>
        <dbReference type="EMBL" id="SUY23220.1"/>
    </source>
</evidence>
<protein>
    <recommendedName>
        <fullName evidence="2 3">Segregation and condensation protein A</fullName>
    </recommendedName>
</protein>
<proteinExistence type="inferred from homology"/>
<name>A0A381I8S8_CLODI</name>
<comment type="function">
    <text evidence="3">Participates in chromosomal partition during cell division. May act via the formation of a condensin-like complex containing Smc and ScpB that pull DNA away from mid-cell into both cell halves.</text>
</comment>
<dbReference type="Gene3D" id="1.10.10.580">
    <property type="entry name" value="Structural maintenance of chromosome 1. Chain E"/>
    <property type="match status" value="1"/>
</dbReference>
<dbReference type="PANTHER" id="PTHR33969:SF2">
    <property type="entry name" value="SEGREGATION AND CONDENSATION PROTEIN A"/>
    <property type="match status" value="1"/>
</dbReference>
<keyword evidence="3" id="KW-0132">Cell division</keyword>
<dbReference type="GO" id="GO:0007059">
    <property type="term" value="P:chromosome segregation"/>
    <property type="evidence" value="ECO:0007669"/>
    <property type="project" value="UniProtKB-UniRule"/>
</dbReference>
<organism evidence="4">
    <name type="scientific">Clostridioides difficile</name>
    <name type="common">Peptoclostridium difficile</name>
    <dbReference type="NCBI Taxonomy" id="1496"/>
    <lineage>
        <taxon>Bacteria</taxon>
        <taxon>Bacillati</taxon>
        <taxon>Bacillota</taxon>
        <taxon>Clostridia</taxon>
        <taxon>Peptostreptococcales</taxon>
        <taxon>Peptostreptococcaceae</taxon>
        <taxon>Clostridioides</taxon>
    </lineage>
</organism>
<evidence type="ECO:0000256" key="3">
    <source>
        <dbReference type="HAMAP-Rule" id="MF_01805"/>
    </source>
</evidence>
<keyword evidence="1 3" id="KW-0159">Chromosome partition</keyword>
<evidence type="ECO:0000256" key="2">
    <source>
        <dbReference type="ARBA" id="ARBA00044777"/>
    </source>
</evidence>
<dbReference type="InterPro" id="IPR023093">
    <property type="entry name" value="ScpA-like_C"/>
</dbReference>
<dbReference type="HAMAP" id="MF_01805">
    <property type="entry name" value="ScpA"/>
    <property type="match status" value="1"/>
</dbReference>
<dbReference type="PANTHER" id="PTHR33969">
    <property type="entry name" value="SEGREGATION AND CONDENSATION PROTEIN A"/>
    <property type="match status" value="1"/>
</dbReference>
<dbReference type="Gene3D" id="6.10.250.2410">
    <property type="match status" value="1"/>
</dbReference>
<comment type="similarity">
    <text evidence="3">Belongs to the ScpA family.</text>
</comment>
<reference evidence="4" key="1">
    <citation type="submission" date="2018-06" db="EMBL/GenBank/DDBJ databases">
        <authorList>
            <consortium name="Pathogen Informatics"/>
            <person name="Doyle S."/>
        </authorList>
    </citation>
    <scope>NUCLEOTIDE SEQUENCE</scope>
    <source>
        <strain evidence="4">NCTC13307</strain>
    </source>
</reference>
<evidence type="ECO:0000256" key="1">
    <source>
        <dbReference type="ARBA" id="ARBA00022829"/>
    </source>
</evidence>
<sequence>MKYNIQLQVYEGPLDLLYDLITKHKIDIKDISIIDITKQYLNYLKMLDKMDLEITSEFITMASKLLEIKSKYLLYKQKDEEEDPRIELMEKLEEYRKFKVASQDIKENITYVNERFYRNKEEIIIDDNVDLEDISIEAIKNILPYIFKVKTSQIENANDEKLDKIVRKKIISVEEKILYIRDIIKEKIEVTFTNIIKSYENDEIIATFLSILELIKEKEIVVVQDIFFDDILIEKVRSVKMKREDIKYIIESVMFAYGEPISIKELNYIINKELSSKK</sequence>
<dbReference type="Pfam" id="PF02616">
    <property type="entry name" value="SMC_ScpA"/>
    <property type="match status" value="1"/>
</dbReference>
<dbReference type="EMBL" id="UFWD01000001">
    <property type="protein sequence ID" value="SUY23220.1"/>
    <property type="molecule type" value="Genomic_DNA"/>
</dbReference>
<keyword evidence="3" id="KW-0963">Cytoplasm</keyword>
<dbReference type="AlphaFoldDB" id="A0A381I8S8"/>